<dbReference type="EMBL" id="GGEC01020389">
    <property type="protein sequence ID" value="MBX00873.1"/>
    <property type="molecule type" value="Transcribed_RNA"/>
</dbReference>
<proteinExistence type="predicted"/>
<organism evidence="1">
    <name type="scientific">Rhizophora mucronata</name>
    <name type="common">Asiatic mangrove</name>
    <dbReference type="NCBI Taxonomy" id="61149"/>
    <lineage>
        <taxon>Eukaryota</taxon>
        <taxon>Viridiplantae</taxon>
        <taxon>Streptophyta</taxon>
        <taxon>Embryophyta</taxon>
        <taxon>Tracheophyta</taxon>
        <taxon>Spermatophyta</taxon>
        <taxon>Magnoliopsida</taxon>
        <taxon>eudicotyledons</taxon>
        <taxon>Gunneridae</taxon>
        <taxon>Pentapetalae</taxon>
        <taxon>rosids</taxon>
        <taxon>fabids</taxon>
        <taxon>Malpighiales</taxon>
        <taxon>Rhizophoraceae</taxon>
        <taxon>Rhizophora</taxon>
    </lineage>
</organism>
<sequence length="29" mass="3623">MNQCNQLSYFFFFFSFSTIEVEKGRFNYQ</sequence>
<accession>A0A2P2K5C4</accession>
<protein>
    <submittedName>
        <fullName evidence="1">Uncharacterized protein</fullName>
    </submittedName>
</protein>
<reference evidence="1" key="1">
    <citation type="submission" date="2018-02" db="EMBL/GenBank/DDBJ databases">
        <title>Rhizophora mucronata_Transcriptome.</title>
        <authorList>
            <person name="Meera S.P."/>
            <person name="Sreeshan A."/>
            <person name="Augustine A."/>
        </authorList>
    </citation>
    <scope>NUCLEOTIDE SEQUENCE</scope>
    <source>
        <tissue evidence="1">Leaf</tissue>
    </source>
</reference>
<name>A0A2P2K5C4_RHIMU</name>
<dbReference type="AlphaFoldDB" id="A0A2P2K5C4"/>
<evidence type="ECO:0000313" key="1">
    <source>
        <dbReference type="EMBL" id="MBX00873.1"/>
    </source>
</evidence>